<evidence type="ECO:0000256" key="1">
    <source>
        <dbReference type="ARBA" id="ARBA00004141"/>
    </source>
</evidence>
<feature type="transmembrane region" description="Helical" evidence="5">
    <location>
        <begin position="212"/>
        <end position="233"/>
    </location>
</feature>
<protein>
    <recommendedName>
        <fullName evidence="8">Zinc/iron permease</fullName>
    </recommendedName>
</protein>
<dbReference type="RefSeq" id="XP_005764302.1">
    <property type="nucleotide sequence ID" value="XM_005764245.1"/>
</dbReference>
<evidence type="ECO:0000313" key="7">
    <source>
        <dbReference type="Proteomes" id="UP000013827"/>
    </source>
</evidence>
<dbReference type="Pfam" id="PF02535">
    <property type="entry name" value="Zip"/>
    <property type="match status" value="1"/>
</dbReference>
<feature type="transmembrane region" description="Helical" evidence="5">
    <location>
        <begin position="78"/>
        <end position="96"/>
    </location>
</feature>
<dbReference type="PANTHER" id="PTHR11040:SF44">
    <property type="entry name" value="PROTEIN ZNTC-RELATED"/>
    <property type="match status" value="1"/>
</dbReference>
<evidence type="ECO:0000256" key="4">
    <source>
        <dbReference type="ARBA" id="ARBA00023136"/>
    </source>
</evidence>
<name>A0A0D3IKT8_EMIH1</name>
<proteinExistence type="predicted"/>
<sequence length="306" mass="31747">MAVAPPAMYGGVMLWLAVTSALGVCLPARANLSTSLTTDLLANFSAGVILSVALLHLLDDAQERLGKLSEYPAANAGALVGFLVMAATQAFIPCLFGQSTRTPLLPTSQFDGGSTLASFYALEASISLHSVLIGLGIGFAQSGWTELLVLAMAMSVHQFFEGFALGMLARRTQLSQTGRRLTCLIFTLSLPLGCASAVAAKAAARGFETSSSYLWVSGLLNAFAAGMLTQIGVEMVNHELTGSHAHSCADLAPLVREERPGAAESDRCSPGCALAPERPPSLAHRLLKVSAIAAGAALFGVLAIWA</sequence>
<feature type="transmembrane region" description="Helical" evidence="5">
    <location>
        <begin position="117"/>
        <end position="141"/>
    </location>
</feature>
<feature type="transmembrane region" description="Helical" evidence="5">
    <location>
        <begin position="286"/>
        <end position="305"/>
    </location>
</feature>
<dbReference type="GeneID" id="17271106"/>
<dbReference type="HOGENOM" id="CLU_910394_0_0_1"/>
<evidence type="ECO:0000256" key="2">
    <source>
        <dbReference type="ARBA" id="ARBA00022692"/>
    </source>
</evidence>
<comment type="subcellular location">
    <subcellularLocation>
        <location evidence="1">Membrane</location>
        <topology evidence="1">Multi-pass membrane protein</topology>
    </subcellularLocation>
</comment>
<feature type="transmembrane region" description="Helical" evidence="5">
    <location>
        <begin position="6"/>
        <end position="28"/>
    </location>
</feature>
<dbReference type="PaxDb" id="2903-EOD11873"/>
<keyword evidence="7" id="KW-1185">Reference proteome</keyword>
<feature type="transmembrane region" description="Helical" evidence="5">
    <location>
        <begin position="40"/>
        <end position="58"/>
    </location>
</feature>
<dbReference type="Proteomes" id="UP000013827">
    <property type="component" value="Unassembled WGS sequence"/>
</dbReference>
<keyword evidence="3 5" id="KW-1133">Transmembrane helix</keyword>
<dbReference type="KEGG" id="ehx:EMIHUDRAFT_237576"/>
<dbReference type="EnsemblProtists" id="EOD11873">
    <property type="protein sequence ID" value="EOD11873"/>
    <property type="gene ID" value="EMIHUDRAFT_214231"/>
</dbReference>
<reference evidence="7" key="1">
    <citation type="journal article" date="2013" name="Nature">
        <title>Pan genome of the phytoplankton Emiliania underpins its global distribution.</title>
        <authorList>
            <person name="Read B.A."/>
            <person name="Kegel J."/>
            <person name="Klute M.J."/>
            <person name="Kuo A."/>
            <person name="Lefebvre S.C."/>
            <person name="Maumus F."/>
            <person name="Mayer C."/>
            <person name="Miller J."/>
            <person name="Monier A."/>
            <person name="Salamov A."/>
            <person name="Young J."/>
            <person name="Aguilar M."/>
            <person name="Claverie J.M."/>
            <person name="Frickenhaus S."/>
            <person name="Gonzalez K."/>
            <person name="Herman E.K."/>
            <person name="Lin Y.C."/>
            <person name="Napier J."/>
            <person name="Ogata H."/>
            <person name="Sarno A.F."/>
            <person name="Shmutz J."/>
            <person name="Schroeder D."/>
            <person name="de Vargas C."/>
            <person name="Verret F."/>
            <person name="von Dassow P."/>
            <person name="Valentin K."/>
            <person name="Van de Peer Y."/>
            <person name="Wheeler G."/>
            <person name="Dacks J.B."/>
            <person name="Delwiche C.F."/>
            <person name="Dyhrman S.T."/>
            <person name="Glockner G."/>
            <person name="John U."/>
            <person name="Richards T."/>
            <person name="Worden A.Z."/>
            <person name="Zhang X."/>
            <person name="Grigoriev I.V."/>
            <person name="Allen A.E."/>
            <person name="Bidle K."/>
            <person name="Borodovsky M."/>
            <person name="Bowler C."/>
            <person name="Brownlee C."/>
            <person name="Cock J.M."/>
            <person name="Elias M."/>
            <person name="Gladyshev V.N."/>
            <person name="Groth M."/>
            <person name="Guda C."/>
            <person name="Hadaegh A."/>
            <person name="Iglesias-Rodriguez M.D."/>
            <person name="Jenkins J."/>
            <person name="Jones B.M."/>
            <person name="Lawson T."/>
            <person name="Leese F."/>
            <person name="Lindquist E."/>
            <person name="Lobanov A."/>
            <person name="Lomsadze A."/>
            <person name="Malik S.B."/>
            <person name="Marsh M.E."/>
            <person name="Mackinder L."/>
            <person name="Mock T."/>
            <person name="Mueller-Roeber B."/>
            <person name="Pagarete A."/>
            <person name="Parker M."/>
            <person name="Probert I."/>
            <person name="Quesneville H."/>
            <person name="Raines C."/>
            <person name="Rensing S.A."/>
            <person name="Riano-Pachon D.M."/>
            <person name="Richier S."/>
            <person name="Rokitta S."/>
            <person name="Shiraiwa Y."/>
            <person name="Soanes D.M."/>
            <person name="van der Giezen M."/>
            <person name="Wahlund T.M."/>
            <person name="Williams B."/>
            <person name="Wilson W."/>
            <person name="Wolfe G."/>
            <person name="Wurch L.L."/>
        </authorList>
    </citation>
    <scope>NUCLEOTIDE SEQUENCE</scope>
</reference>
<dbReference type="GeneID" id="17258036"/>
<dbReference type="RefSeq" id="XP_005777990.1">
    <property type="nucleotide sequence ID" value="XM_005777933.1"/>
</dbReference>
<feature type="transmembrane region" description="Helical" evidence="5">
    <location>
        <begin position="147"/>
        <end position="169"/>
    </location>
</feature>
<organism evidence="6 7">
    <name type="scientific">Emiliania huxleyi (strain CCMP1516)</name>
    <dbReference type="NCBI Taxonomy" id="280463"/>
    <lineage>
        <taxon>Eukaryota</taxon>
        <taxon>Haptista</taxon>
        <taxon>Haptophyta</taxon>
        <taxon>Prymnesiophyceae</taxon>
        <taxon>Isochrysidales</taxon>
        <taxon>Noelaerhabdaceae</taxon>
        <taxon>Emiliania</taxon>
    </lineage>
</organism>
<evidence type="ECO:0000313" key="6">
    <source>
        <dbReference type="EnsemblProtists" id="EOD11873"/>
    </source>
</evidence>
<keyword evidence="4 5" id="KW-0472">Membrane</keyword>
<evidence type="ECO:0008006" key="8">
    <source>
        <dbReference type="Google" id="ProtNLM"/>
    </source>
</evidence>
<dbReference type="GO" id="GO:0005886">
    <property type="term" value="C:plasma membrane"/>
    <property type="evidence" value="ECO:0007669"/>
    <property type="project" value="TreeGrafter"/>
</dbReference>
<evidence type="ECO:0000256" key="5">
    <source>
        <dbReference type="SAM" id="Phobius"/>
    </source>
</evidence>
<accession>A0A0D3IKT8</accession>
<dbReference type="PANTHER" id="PTHR11040">
    <property type="entry name" value="ZINC/IRON TRANSPORTER"/>
    <property type="match status" value="1"/>
</dbReference>
<keyword evidence="2 5" id="KW-0812">Transmembrane</keyword>
<evidence type="ECO:0000256" key="3">
    <source>
        <dbReference type="ARBA" id="ARBA00022989"/>
    </source>
</evidence>
<dbReference type="AlphaFoldDB" id="A0A0D3IKT8"/>
<dbReference type="STRING" id="2903.R1ERI2"/>
<reference evidence="6" key="2">
    <citation type="submission" date="2024-10" db="UniProtKB">
        <authorList>
            <consortium name="EnsemblProtists"/>
        </authorList>
    </citation>
    <scope>IDENTIFICATION</scope>
</reference>
<dbReference type="GO" id="GO:0005385">
    <property type="term" value="F:zinc ion transmembrane transporter activity"/>
    <property type="evidence" value="ECO:0007669"/>
    <property type="project" value="TreeGrafter"/>
</dbReference>
<dbReference type="EnsemblProtists" id="EOD25561">
    <property type="protein sequence ID" value="EOD25561"/>
    <property type="gene ID" value="EMIHUDRAFT_237576"/>
</dbReference>
<dbReference type="KEGG" id="ehx:EMIHUDRAFT_214231"/>
<dbReference type="InterPro" id="IPR003689">
    <property type="entry name" value="ZIP"/>
</dbReference>
<dbReference type="eggNOG" id="KOG1558">
    <property type="taxonomic scope" value="Eukaryota"/>
</dbReference>
<feature type="transmembrane region" description="Helical" evidence="5">
    <location>
        <begin position="181"/>
        <end position="200"/>
    </location>
</feature>